<accession>A0A928BPF0</accession>
<evidence type="ECO:0000313" key="7">
    <source>
        <dbReference type="EMBL" id="MBE6264869.1"/>
    </source>
</evidence>
<comment type="similarity">
    <text evidence="2">Belongs to the UPF0014 family.</text>
</comment>
<comment type="caution">
    <text evidence="7">The sequence shown here is derived from an EMBL/GenBank/DDBJ whole genome shotgun (WGS) entry which is preliminary data.</text>
</comment>
<evidence type="ECO:0000256" key="2">
    <source>
        <dbReference type="ARBA" id="ARBA00005268"/>
    </source>
</evidence>
<dbReference type="Pfam" id="PF03649">
    <property type="entry name" value="UPF0014"/>
    <property type="match status" value="1"/>
</dbReference>
<proteinExistence type="inferred from homology"/>
<feature type="transmembrane region" description="Helical" evidence="6">
    <location>
        <begin position="213"/>
        <end position="241"/>
    </location>
</feature>
<dbReference type="PANTHER" id="PTHR30028">
    <property type="entry name" value="UPF0014 INNER MEMBRANE PROTEIN YBBM-RELATED"/>
    <property type="match status" value="1"/>
</dbReference>
<evidence type="ECO:0000256" key="5">
    <source>
        <dbReference type="ARBA" id="ARBA00023136"/>
    </source>
</evidence>
<feature type="transmembrane region" description="Helical" evidence="6">
    <location>
        <begin position="62"/>
        <end position="80"/>
    </location>
</feature>
<keyword evidence="5 6" id="KW-0472">Membrane</keyword>
<feature type="transmembrane region" description="Helical" evidence="6">
    <location>
        <begin position="38"/>
        <end position="56"/>
    </location>
</feature>
<evidence type="ECO:0000256" key="4">
    <source>
        <dbReference type="ARBA" id="ARBA00022989"/>
    </source>
</evidence>
<evidence type="ECO:0000256" key="1">
    <source>
        <dbReference type="ARBA" id="ARBA00004141"/>
    </source>
</evidence>
<dbReference type="PANTHER" id="PTHR30028:SF0">
    <property type="entry name" value="PROTEIN ALUMINUM SENSITIVE 3"/>
    <property type="match status" value="1"/>
</dbReference>
<sequence length="249" mass="27034">MTTSLILHTILALLLLILPFGALYLLDRPSIQPFGTALVRGIIQLLVFSLIVWGVYKIDNTWINIIWFVAMTIWGGFMVVSKCHLSIKDYLLPASAGLFGGTIAVGLWLLVAVLPIESVTARWFIPVMAVLLGHSAAMLVRGLSSYATMFQRNRAQYDFLLGNGASPWRALMPFFRTSLLAILSPTIANLSALALASLPLLFCGMLIGGFTPINAFAVMLYTIIGCIASSVLSLGIALFLVKSLNSKQI</sequence>
<organism evidence="7 8">
    <name type="scientific">Xylanibacter ruminicola</name>
    <name type="common">Prevotella ruminicola</name>
    <dbReference type="NCBI Taxonomy" id="839"/>
    <lineage>
        <taxon>Bacteria</taxon>
        <taxon>Pseudomonadati</taxon>
        <taxon>Bacteroidota</taxon>
        <taxon>Bacteroidia</taxon>
        <taxon>Bacteroidales</taxon>
        <taxon>Prevotellaceae</taxon>
        <taxon>Xylanibacter</taxon>
    </lineage>
</organism>
<dbReference type="InterPro" id="IPR005226">
    <property type="entry name" value="UPF0014_fam"/>
</dbReference>
<keyword evidence="3 6" id="KW-0812">Transmembrane</keyword>
<evidence type="ECO:0000256" key="3">
    <source>
        <dbReference type="ARBA" id="ARBA00022692"/>
    </source>
</evidence>
<dbReference type="EMBL" id="SUYD01000001">
    <property type="protein sequence ID" value="MBE6264869.1"/>
    <property type="molecule type" value="Genomic_DNA"/>
</dbReference>
<name>A0A928BPF0_XYLRU</name>
<gene>
    <name evidence="7" type="ORF">E7102_00140</name>
</gene>
<keyword evidence="4 6" id="KW-1133">Transmembrane helix</keyword>
<feature type="transmembrane region" description="Helical" evidence="6">
    <location>
        <begin position="6"/>
        <end position="26"/>
    </location>
</feature>
<feature type="transmembrane region" description="Helical" evidence="6">
    <location>
        <begin position="123"/>
        <end position="144"/>
    </location>
</feature>
<protein>
    <submittedName>
        <fullName evidence="7">ABC transporter permease</fullName>
    </submittedName>
</protein>
<feature type="transmembrane region" description="Helical" evidence="6">
    <location>
        <begin position="179"/>
        <end position="207"/>
    </location>
</feature>
<reference evidence="7" key="1">
    <citation type="submission" date="2019-04" db="EMBL/GenBank/DDBJ databases">
        <title>Evolution of Biomass-Degrading Anaerobic Consortia Revealed by Metagenomics.</title>
        <authorList>
            <person name="Peng X."/>
        </authorList>
    </citation>
    <scope>NUCLEOTIDE SEQUENCE</scope>
    <source>
        <strain evidence="7">SIG141</strain>
    </source>
</reference>
<evidence type="ECO:0000313" key="8">
    <source>
        <dbReference type="Proteomes" id="UP000763088"/>
    </source>
</evidence>
<dbReference type="GO" id="GO:0005886">
    <property type="term" value="C:plasma membrane"/>
    <property type="evidence" value="ECO:0007669"/>
    <property type="project" value="TreeGrafter"/>
</dbReference>
<dbReference type="Proteomes" id="UP000763088">
    <property type="component" value="Unassembled WGS sequence"/>
</dbReference>
<feature type="transmembrane region" description="Helical" evidence="6">
    <location>
        <begin position="92"/>
        <end position="111"/>
    </location>
</feature>
<comment type="subcellular location">
    <subcellularLocation>
        <location evidence="1">Membrane</location>
        <topology evidence="1">Multi-pass membrane protein</topology>
    </subcellularLocation>
</comment>
<dbReference type="AlphaFoldDB" id="A0A928BPF0"/>
<evidence type="ECO:0000256" key="6">
    <source>
        <dbReference type="SAM" id="Phobius"/>
    </source>
</evidence>